<reference evidence="1" key="1">
    <citation type="submission" date="2019-11" db="EMBL/GenBank/DDBJ databases">
        <authorList>
            <person name="Feng L."/>
        </authorList>
    </citation>
    <scope>NUCLEOTIDE SEQUENCE</scope>
    <source>
        <strain evidence="1">KOxytocaLFYP65</strain>
    </source>
</reference>
<sequence>MRPPITKEEVELLMQDMELLAEQQLVGLEAFEALRLLEMRRQTGKMEAIKRLISYGKV</sequence>
<dbReference type="RefSeq" id="WP_210669234.1">
    <property type="nucleotide sequence ID" value="NZ_CACRTM010000026.1"/>
</dbReference>
<dbReference type="AlphaFoldDB" id="A0A6N3E9K8"/>
<evidence type="ECO:0000313" key="1">
    <source>
        <dbReference type="EMBL" id="VYU37392.1"/>
    </source>
</evidence>
<gene>
    <name evidence="1" type="ORF">KOLFYP65_03863</name>
</gene>
<proteinExistence type="predicted"/>
<accession>A0A6N3E9K8</accession>
<organism evidence="1">
    <name type="scientific">Klebsiella oxytoca</name>
    <dbReference type="NCBI Taxonomy" id="571"/>
    <lineage>
        <taxon>Bacteria</taxon>
        <taxon>Pseudomonadati</taxon>
        <taxon>Pseudomonadota</taxon>
        <taxon>Gammaproteobacteria</taxon>
        <taxon>Enterobacterales</taxon>
        <taxon>Enterobacteriaceae</taxon>
        <taxon>Klebsiella/Raoultella group</taxon>
        <taxon>Klebsiella</taxon>
    </lineage>
</organism>
<dbReference type="EMBL" id="CACRTM010000026">
    <property type="protein sequence ID" value="VYU37392.1"/>
    <property type="molecule type" value="Genomic_DNA"/>
</dbReference>
<name>A0A6N3E9K8_KLEOX</name>
<protein>
    <submittedName>
        <fullName evidence="1">Uncharacterized protein</fullName>
    </submittedName>
</protein>